<evidence type="ECO:0000313" key="7">
    <source>
        <dbReference type="Proteomes" id="UP001280121"/>
    </source>
</evidence>
<dbReference type="Proteomes" id="UP001280121">
    <property type="component" value="Unassembled WGS sequence"/>
</dbReference>
<proteinExistence type="predicted"/>
<dbReference type="InterPro" id="IPR041118">
    <property type="entry name" value="Rx_N"/>
</dbReference>
<dbReference type="EMBL" id="JANJYI010000008">
    <property type="protein sequence ID" value="KAK2640618.1"/>
    <property type="molecule type" value="Genomic_DNA"/>
</dbReference>
<dbReference type="Pfam" id="PF18052">
    <property type="entry name" value="Rx_N"/>
    <property type="match status" value="1"/>
</dbReference>
<feature type="compositionally biased region" description="Polar residues" evidence="4">
    <location>
        <begin position="159"/>
        <end position="174"/>
    </location>
</feature>
<accession>A0AAD9TRG7</accession>
<dbReference type="GO" id="GO:0006952">
    <property type="term" value="P:defense response"/>
    <property type="evidence" value="ECO:0007669"/>
    <property type="project" value="UniProtKB-KW"/>
</dbReference>
<dbReference type="PANTHER" id="PTHR19338:SF73">
    <property type="entry name" value="DISEASE RESISTANCE PROTEIN RGA2-LIKE"/>
    <property type="match status" value="1"/>
</dbReference>
<keyword evidence="3" id="KW-0611">Plant defense</keyword>
<evidence type="ECO:0000256" key="1">
    <source>
        <dbReference type="ARBA" id="ARBA00022737"/>
    </source>
</evidence>
<evidence type="ECO:0000256" key="3">
    <source>
        <dbReference type="ARBA" id="ARBA00022821"/>
    </source>
</evidence>
<evidence type="ECO:0000256" key="2">
    <source>
        <dbReference type="ARBA" id="ARBA00022741"/>
    </source>
</evidence>
<gene>
    <name evidence="6" type="ORF">Ddye_028413</name>
</gene>
<comment type="caution">
    <text evidence="6">The sequence shown here is derived from an EMBL/GenBank/DDBJ whole genome shotgun (WGS) entry which is preliminary data.</text>
</comment>
<name>A0AAD9TRG7_9ROSI</name>
<keyword evidence="7" id="KW-1185">Reference proteome</keyword>
<protein>
    <recommendedName>
        <fullName evidence="5">Disease resistance N-terminal domain-containing protein</fullName>
    </recommendedName>
</protein>
<feature type="domain" description="Disease resistance N-terminal" evidence="5">
    <location>
        <begin position="7"/>
        <end position="100"/>
    </location>
</feature>
<reference evidence="6" key="1">
    <citation type="journal article" date="2023" name="Plant J.">
        <title>Genome sequences and population genomics provide insights into the demographic history, inbreeding, and mutation load of two 'living fossil' tree species of Dipteronia.</title>
        <authorList>
            <person name="Feng Y."/>
            <person name="Comes H.P."/>
            <person name="Chen J."/>
            <person name="Zhu S."/>
            <person name="Lu R."/>
            <person name="Zhang X."/>
            <person name="Li P."/>
            <person name="Qiu J."/>
            <person name="Olsen K.M."/>
            <person name="Qiu Y."/>
        </authorList>
    </citation>
    <scope>NUCLEOTIDE SEQUENCE</scope>
    <source>
        <strain evidence="6">KIB01</strain>
    </source>
</reference>
<dbReference type="AlphaFoldDB" id="A0AAD9TRG7"/>
<organism evidence="6 7">
    <name type="scientific">Dipteronia dyeriana</name>
    <dbReference type="NCBI Taxonomy" id="168575"/>
    <lineage>
        <taxon>Eukaryota</taxon>
        <taxon>Viridiplantae</taxon>
        <taxon>Streptophyta</taxon>
        <taxon>Embryophyta</taxon>
        <taxon>Tracheophyta</taxon>
        <taxon>Spermatophyta</taxon>
        <taxon>Magnoliopsida</taxon>
        <taxon>eudicotyledons</taxon>
        <taxon>Gunneridae</taxon>
        <taxon>Pentapetalae</taxon>
        <taxon>rosids</taxon>
        <taxon>malvids</taxon>
        <taxon>Sapindales</taxon>
        <taxon>Sapindaceae</taxon>
        <taxon>Hippocastanoideae</taxon>
        <taxon>Acereae</taxon>
        <taxon>Dipteronia</taxon>
    </lineage>
</organism>
<feature type="region of interest" description="Disordered" evidence="4">
    <location>
        <begin position="159"/>
        <end position="178"/>
    </location>
</feature>
<dbReference type="PANTHER" id="PTHR19338">
    <property type="entry name" value="TRANSLOCASE OF INNER MITOCHONDRIAL MEMBRANE 13 HOMOLOG"/>
    <property type="match status" value="1"/>
</dbReference>
<evidence type="ECO:0000259" key="5">
    <source>
        <dbReference type="Pfam" id="PF18052"/>
    </source>
</evidence>
<keyword evidence="1" id="KW-0677">Repeat</keyword>
<evidence type="ECO:0000313" key="6">
    <source>
        <dbReference type="EMBL" id="KAK2640618.1"/>
    </source>
</evidence>
<keyword evidence="2" id="KW-0547">Nucleotide-binding</keyword>
<dbReference type="GO" id="GO:0000166">
    <property type="term" value="F:nucleotide binding"/>
    <property type="evidence" value="ECO:0007669"/>
    <property type="project" value="UniProtKB-KW"/>
</dbReference>
<evidence type="ECO:0000256" key="4">
    <source>
        <dbReference type="SAM" id="MobiDB-lite"/>
    </source>
</evidence>
<sequence>MPVGELFLSAFLQVLFDRLASRELLQFLHQEGLYTKIKKWEETLEMIQAVLGDAEDKQLKNTAVKKWLDKLQDLAYDAEDMLDEFATEAFVRKFKMEQHQQDSTSKVRNLLPARFNNWSPRAIKFNIRMRSEIKNVTSRWEDLCKLRDSLGLKEIVGGTSSNAVPQRQPTTSVPTEPAIHGRDVDKAKILEMVLKNEPSDANFCVIPISDMVMAVPSIQLELSLSEASSILIGAENTVGMQ</sequence>
<dbReference type="Gene3D" id="1.20.5.4130">
    <property type="match status" value="1"/>
</dbReference>